<evidence type="ECO:0000313" key="2">
    <source>
        <dbReference type="Proteomes" id="UP000799766"/>
    </source>
</evidence>
<gene>
    <name evidence="1" type="ORF">BDY21DRAFT_358172</name>
</gene>
<evidence type="ECO:0000313" key="1">
    <source>
        <dbReference type="EMBL" id="KAF2452726.1"/>
    </source>
</evidence>
<name>A0A6A6NM13_9PEZI</name>
<keyword evidence="2" id="KW-1185">Reference proteome</keyword>
<organism evidence="1 2">
    <name type="scientific">Lineolata rhizophorae</name>
    <dbReference type="NCBI Taxonomy" id="578093"/>
    <lineage>
        <taxon>Eukaryota</taxon>
        <taxon>Fungi</taxon>
        <taxon>Dikarya</taxon>
        <taxon>Ascomycota</taxon>
        <taxon>Pezizomycotina</taxon>
        <taxon>Dothideomycetes</taxon>
        <taxon>Dothideomycetes incertae sedis</taxon>
        <taxon>Lineolatales</taxon>
        <taxon>Lineolataceae</taxon>
        <taxon>Lineolata</taxon>
    </lineage>
</organism>
<accession>A0A6A6NM13</accession>
<reference evidence="1" key="1">
    <citation type="journal article" date="2020" name="Stud. Mycol.">
        <title>101 Dothideomycetes genomes: a test case for predicting lifestyles and emergence of pathogens.</title>
        <authorList>
            <person name="Haridas S."/>
            <person name="Albert R."/>
            <person name="Binder M."/>
            <person name="Bloem J."/>
            <person name="Labutti K."/>
            <person name="Salamov A."/>
            <person name="Andreopoulos B."/>
            <person name="Baker S."/>
            <person name="Barry K."/>
            <person name="Bills G."/>
            <person name="Bluhm B."/>
            <person name="Cannon C."/>
            <person name="Castanera R."/>
            <person name="Culley D."/>
            <person name="Daum C."/>
            <person name="Ezra D."/>
            <person name="Gonzalez J."/>
            <person name="Henrissat B."/>
            <person name="Kuo A."/>
            <person name="Liang C."/>
            <person name="Lipzen A."/>
            <person name="Lutzoni F."/>
            <person name="Magnuson J."/>
            <person name="Mondo S."/>
            <person name="Nolan M."/>
            <person name="Ohm R."/>
            <person name="Pangilinan J."/>
            <person name="Park H.-J."/>
            <person name="Ramirez L."/>
            <person name="Alfaro M."/>
            <person name="Sun H."/>
            <person name="Tritt A."/>
            <person name="Yoshinaga Y."/>
            <person name="Zwiers L.-H."/>
            <person name="Turgeon B."/>
            <person name="Goodwin S."/>
            <person name="Spatafora J."/>
            <person name="Crous P."/>
            <person name="Grigoriev I."/>
        </authorList>
    </citation>
    <scope>NUCLEOTIDE SEQUENCE</scope>
    <source>
        <strain evidence="1">ATCC 16933</strain>
    </source>
</reference>
<sequence>MQCALFSSVLSFPGFLLPARPPNPRSNTYYVLVCSMVRVSSPQVDLASCPSLAPGIVGGVLFPALLAPARALIYPAAPSALPDPDARQEFET</sequence>
<dbReference type="EMBL" id="MU001704">
    <property type="protein sequence ID" value="KAF2452726.1"/>
    <property type="molecule type" value="Genomic_DNA"/>
</dbReference>
<dbReference type="AlphaFoldDB" id="A0A6A6NM13"/>
<dbReference type="Proteomes" id="UP000799766">
    <property type="component" value="Unassembled WGS sequence"/>
</dbReference>
<protein>
    <submittedName>
        <fullName evidence="1">Uncharacterized protein</fullName>
    </submittedName>
</protein>
<proteinExistence type="predicted"/>